<evidence type="ECO:0000313" key="16">
    <source>
        <dbReference type="EMBL" id="BCK79996.1"/>
    </source>
</evidence>
<evidence type="ECO:0000313" key="17">
    <source>
        <dbReference type="Proteomes" id="UP000681343"/>
    </source>
</evidence>
<keyword evidence="6 12" id="KW-0068">Autocatalytic cleavage</keyword>
<dbReference type="HAMAP" id="MF_00015">
    <property type="entry name" value="LexA"/>
    <property type="match status" value="1"/>
</dbReference>
<proteinExistence type="inferred from homology"/>
<dbReference type="GO" id="GO:0045892">
    <property type="term" value="P:negative regulation of DNA-templated transcription"/>
    <property type="evidence" value="ECO:0007669"/>
    <property type="project" value="UniProtKB-UniRule"/>
</dbReference>
<feature type="active site" description="For autocatalytic cleavage activity" evidence="12">
    <location>
        <position position="136"/>
    </location>
</feature>
<dbReference type="CDD" id="cd06529">
    <property type="entry name" value="S24_LexA-like"/>
    <property type="match status" value="1"/>
</dbReference>
<accession>A0A810Q2L4</accession>
<keyword evidence="4 12" id="KW-0227">DNA damage</keyword>
<dbReference type="InterPro" id="IPR036388">
    <property type="entry name" value="WH-like_DNA-bd_sf"/>
</dbReference>
<comment type="function">
    <text evidence="12">Represses a number of genes involved in the response to DNA damage (SOS response), including recA and lexA. In the presence of single-stranded DNA, RecA interacts with LexA causing an autocatalytic cleavage which disrupts the DNA-binding part of LexA, leading to derepression of the SOS regulon and eventually DNA repair.</text>
</comment>
<evidence type="ECO:0000256" key="13">
    <source>
        <dbReference type="RuleBase" id="RU003991"/>
    </source>
</evidence>
<dbReference type="InterPro" id="IPR006199">
    <property type="entry name" value="LexA_DNA-bd_dom"/>
</dbReference>
<feature type="domain" description="Peptidase S24/S26A/S26B/S26C" evidence="14">
    <location>
        <begin position="95"/>
        <end position="205"/>
    </location>
</feature>
<dbReference type="EMBL" id="AP023416">
    <property type="protein sequence ID" value="BCK79996.1"/>
    <property type="molecule type" value="Genomic_DNA"/>
</dbReference>
<evidence type="ECO:0000256" key="10">
    <source>
        <dbReference type="ARBA" id="ARBA00023204"/>
    </source>
</evidence>
<dbReference type="Gene3D" id="1.10.10.10">
    <property type="entry name" value="Winged helix-like DNA-binding domain superfamily/Winged helix DNA-binding domain"/>
    <property type="match status" value="1"/>
</dbReference>
<dbReference type="KEGG" id="vfa:MM35RIKEN_21880"/>
<dbReference type="GO" id="GO:0003677">
    <property type="term" value="F:DNA binding"/>
    <property type="evidence" value="ECO:0007669"/>
    <property type="project" value="UniProtKB-UniRule"/>
</dbReference>
<dbReference type="RefSeq" id="WP_212821812.1">
    <property type="nucleotide sequence ID" value="NZ_AP023416.1"/>
</dbReference>
<dbReference type="Pfam" id="PF00717">
    <property type="entry name" value="Peptidase_S24"/>
    <property type="match status" value="1"/>
</dbReference>
<dbReference type="PANTHER" id="PTHR33516">
    <property type="entry name" value="LEXA REPRESSOR"/>
    <property type="match status" value="1"/>
</dbReference>
<feature type="active site" description="For autocatalytic cleavage activity" evidence="12">
    <location>
        <position position="173"/>
    </location>
</feature>
<dbReference type="AlphaFoldDB" id="A0A810Q2L4"/>
<gene>
    <name evidence="12 16" type="primary">lexA</name>
    <name evidence="16" type="ORF">MM35RIKEN_21880</name>
</gene>
<dbReference type="GO" id="GO:0009432">
    <property type="term" value="P:SOS response"/>
    <property type="evidence" value="ECO:0007669"/>
    <property type="project" value="UniProtKB-UniRule"/>
</dbReference>
<comment type="similarity">
    <text evidence="1 12 13">Belongs to the peptidase S24 family.</text>
</comment>
<keyword evidence="5 12" id="KW-0378">Hydrolase</keyword>
<dbReference type="GO" id="GO:0006281">
    <property type="term" value="P:DNA repair"/>
    <property type="evidence" value="ECO:0007669"/>
    <property type="project" value="UniProtKB-UniRule"/>
</dbReference>
<keyword evidence="17" id="KW-1185">Reference proteome</keyword>
<evidence type="ECO:0000256" key="5">
    <source>
        <dbReference type="ARBA" id="ARBA00022801"/>
    </source>
</evidence>
<dbReference type="InterPro" id="IPR036390">
    <property type="entry name" value="WH_DNA-bd_sf"/>
</dbReference>
<dbReference type="InterPro" id="IPR006200">
    <property type="entry name" value="LexA"/>
</dbReference>
<dbReference type="FunFam" id="2.10.109.10:FF:000001">
    <property type="entry name" value="LexA repressor"/>
    <property type="match status" value="1"/>
</dbReference>
<comment type="catalytic activity">
    <reaction evidence="12">
        <text>Hydrolysis of Ala-|-Gly bond in repressor LexA.</text>
        <dbReference type="EC" id="3.4.21.88"/>
    </reaction>
</comment>
<evidence type="ECO:0000256" key="1">
    <source>
        <dbReference type="ARBA" id="ARBA00007484"/>
    </source>
</evidence>
<keyword evidence="16" id="KW-0614">Plasmid</keyword>
<comment type="subunit">
    <text evidence="12">Homodimer.</text>
</comment>
<evidence type="ECO:0000259" key="15">
    <source>
        <dbReference type="Pfam" id="PF01726"/>
    </source>
</evidence>
<keyword evidence="8 12" id="KW-0238">DNA-binding</keyword>
<dbReference type="SUPFAM" id="SSF46785">
    <property type="entry name" value="Winged helix' DNA-binding domain"/>
    <property type="match status" value="1"/>
</dbReference>
<dbReference type="Pfam" id="PF01726">
    <property type="entry name" value="LexA_DNA_bind"/>
    <property type="match status" value="1"/>
</dbReference>
<dbReference type="GO" id="GO:0006260">
    <property type="term" value="P:DNA replication"/>
    <property type="evidence" value="ECO:0007669"/>
    <property type="project" value="UniProtKB-UniRule"/>
</dbReference>
<dbReference type="GO" id="GO:0004252">
    <property type="term" value="F:serine-type endopeptidase activity"/>
    <property type="evidence" value="ECO:0007669"/>
    <property type="project" value="UniProtKB-UniRule"/>
</dbReference>
<evidence type="ECO:0000256" key="9">
    <source>
        <dbReference type="ARBA" id="ARBA00023163"/>
    </source>
</evidence>
<keyword evidence="10 12" id="KW-0234">DNA repair</keyword>
<evidence type="ECO:0000256" key="12">
    <source>
        <dbReference type="HAMAP-Rule" id="MF_00015"/>
    </source>
</evidence>
<evidence type="ECO:0000256" key="7">
    <source>
        <dbReference type="ARBA" id="ARBA00023015"/>
    </source>
</evidence>
<dbReference type="NCBIfam" id="TIGR00498">
    <property type="entry name" value="lexA"/>
    <property type="match status" value="1"/>
</dbReference>
<keyword evidence="9 12" id="KW-0804">Transcription</keyword>
<dbReference type="EC" id="3.4.21.88" evidence="12"/>
<evidence type="ECO:0000259" key="14">
    <source>
        <dbReference type="Pfam" id="PF00717"/>
    </source>
</evidence>
<dbReference type="PANTHER" id="PTHR33516:SF2">
    <property type="entry name" value="LEXA REPRESSOR-RELATED"/>
    <property type="match status" value="1"/>
</dbReference>
<protein>
    <recommendedName>
        <fullName evidence="12">LexA repressor</fullName>
        <ecNumber evidence="12">3.4.21.88</ecNumber>
    </recommendedName>
</protein>
<dbReference type="PRINTS" id="PR00726">
    <property type="entry name" value="LEXASERPTASE"/>
</dbReference>
<keyword evidence="7 12" id="KW-0805">Transcription regulation</keyword>
<dbReference type="Proteomes" id="UP000681343">
    <property type="component" value="Plasmid pMM35_01"/>
</dbReference>
<dbReference type="InterPro" id="IPR039418">
    <property type="entry name" value="LexA-like"/>
</dbReference>
<keyword evidence="11 12" id="KW-0742">SOS response</keyword>
<dbReference type="GO" id="GO:0006508">
    <property type="term" value="P:proteolysis"/>
    <property type="evidence" value="ECO:0007669"/>
    <property type="project" value="InterPro"/>
</dbReference>
<evidence type="ECO:0000256" key="2">
    <source>
        <dbReference type="ARBA" id="ARBA00022491"/>
    </source>
</evidence>
<reference evidence="16" key="1">
    <citation type="submission" date="2020-09" db="EMBL/GenBank/DDBJ databases">
        <title>New species isolated from human feces.</title>
        <authorList>
            <person name="Kitahara M."/>
            <person name="Shigeno Y."/>
            <person name="Shime M."/>
            <person name="Matsumoto Y."/>
            <person name="Nakamura S."/>
            <person name="Motooka D."/>
            <person name="Fukuoka S."/>
            <person name="Nishikawa H."/>
            <person name="Benno Y."/>
        </authorList>
    </citation>
    <scope>NUCLEOTIDE SEQUENCE</scope>
    <source>
        <strain evidence="16">MM35</strain>
        <plasmid evidence="16">pMM35_01</plasmid>
    </source>
</reference>
<feature type="DNA-binding region" description="H-T-H motif" evidence="12">
    <location>
        <begin position="28"/>
        <end position="48"/>
    </location>
</feature>
<dbReference type="SUPFAM" id="SSF51306">
    <property type="entry name" value="LexA/Signal peptidase"/>
    <property type="match status" value="1"/>
</dbReference>
<dbReference type="InterPro" id="IPR006197">
    <property type="entry name" value="Peptidase_S24_LexA"/>
</dbReference>
<organism evidence="16 17">
    <name type="scientific">Vescimonas fastidiosa</name>
    <dbReference type="NCBI Taxonomy" id="2714353"/>
    <lineage>
        <taxon>Bacteria</taxon>
        <taxon>Bacillati</taxon>
        <taxon>Bacillota</taxon>
        <taxon>Clostridia</taxon>
        <taxon>Eubacteriales</taxon>
        <taxon>Oscillospiraceae</taxon>
        <taxon>Vescimonas</taxon>
    </lineage>
</organism>
<dbReference type="InterPro" id="IPR050077">
    <property type="entry name" value="LexA_repressor"/>
</dbReference>
<evidence type="ECO:0000256" key="6">
    <source>
        <dbReference type="ARBA" id="ARBA00022813"/>
    </source>
</evidence>
<keyword evidence="2 12" id="KW-0678">Repressor</keyword>
<keyword evidence="3 12" id="KW-0235">DNA replication</keyword>
<evidence type="ECO:0000256" key="8">
    <source>
        <dbReference type="ARBA" id="ARBA00023125"/>
    </source>
</evidence>
<dbReference type="Gene3D" id="2.10.109.10">
    <property type="entry name" value="Umud Fragment, subunit A"/>
    <property type="match status" value="1"/>
</dbReference>
<sequence length="213" mass="23319">MQKLTAMQQRIYDYIASFIRDQGYPPSVREIGEAVGLKSPSTVHFHIKHLEELGYLSKDGRKGRALTLVERPDAAPATQQVTPVQEAGYAPGRVPVLGDVAAGTPILAQECIDDYIPFDTQGRDGEFFALRVRGESMLNAGILPGDLVVVHQQKTAQNGEIVVALLEDEATVKRLSRRNGQVWLLPENEAYSPIDGRHASILGKVAAVVRTYS</sequence>
<geneLocation type="plasmid" evidence="16 17">
    <name>pMM35_01</name>
</geneLocation>
<name>A0A810Q2L4_9FIRM</name>
<evidence type="ECO:0000256" key="3">
    <source>
        <dbReference type="ARBA" id="ARBA00022705"/>
    </source>
</evidence>
<feature type="domain" description="LexA repressor DNA-binding" evidence="15">
    <location>
        <begin position="1"/>
        <end position="65"/>
    </location>
</feature>
<dbReference type="InterPro" id="IPR015927">
    <property type="entry name" value="Peptidase_S24_S26A/B/C"/>
</dbReference>
<evidence type="ECO:0000256" key="4">
    <source>
        <dbReference type="ARBA" id="ARBA00022763"/>
    </source>
</evidence>
<feature type="site" description="Cleavage; by autolysis" evidence="12">
    <location>
        <begin position="102"/>
        <end position="103"/>
    </location>
</feature>
<evidence type="ECO:0000256" key="11">
    <source>
        <dbReference type="ARBA" id="ARBA00023236"/>
    </source>
</evidence>
<dbReference type="InterPro" id="IPR036286">
    <property type="entry name" value="LexA/Signal_pep-like_sf"/>
</dbReference>